<comment type="function">
    <text evidence="2 20">Cell wall formation.</text>
</comment>
<feature type="active site" description="Proton donor" evidence="20">
    <location>
        <position position="225"/>
    </location>
</feature>
<evidence type="ECO:0000256" key="8">
    <source>
        <dbReference type="ARBA" id="ARBA00022490"/>
    </source>
</evidence>
<keyword evidence="12 20" id="KW-0521">NADP</keyword>
<dbReference type="NCBIfam" id="NF010480">
    <property type="entry name" value="PRK13905.1"/>
    <property type="match status" value="1"/>
</dbReference>
<keyword evidence="10 20" id="KW-0285">Flavoprotein</keyword>
<gene>
    <name evidence="20" type="primary">murB</name>
    <name evidence="22" type="ordered locus">Hhal_0761</name>
</gene>
<dbReference type="Proteomes" id="UP000000647">
    <property type="component" value="Chromosome"/>
</dbReference>
<dbReference type="PROSITE" id="PS51387">
    <property type="entry name" value="FAD_PCMH"/>
    <property type="match status" value="1"/>
</dbReference>
<dbReference type="eggNOG" id="COG0812">
    <property type="taxonomic scope" value="Bacteria"/>
</dbReference>
<evidence type="ECO:0000256" key="15">
    <source>
        <dbReference type="ARBA" id="ARBA00023002"/>
    </source>
</evidence>
<evidence type="ECO:0000259" key="21">
    <source>
        <dbReference type="PROSITE" id="PS51387"/>
    </source>
</evidence>
<dbReference type="GO" id="GO:0005829">
    <property type="term" value="C:cytosol"/>
    <property type="evidence" value="ECO:0007669"/>
    <property type="project" value="TreeGrafter"/>
</dbReference>
<keyword evidence="14 20" id="KW-0573">Peptidoglycan synthesis</keyword>
<dbReference type="InterPro" id="IPR036635">
    <property type="entry name" value="MurB_C_sf"/>
</dbReference>
<evidence type="ECO:0000256" key="14">
    <source>
        <dbReference type="ARBA" id="ARBA00022984"/>
    </source>
</evidence>
<keyword evidence="9 20" id="KW-0132">Cell division</keyword>
<comment type="subcellular location">
    <subcellularLocation>
        <location evidence="3 20">Cytoplasm</location>
    </subcellularLocation>
</comment>
<feature type="active site" evidence="20">
    <location>
        <position position="174"/>
    </location>
</feature>
<dbReference type="PANTHER" id="PTHR21071:SF4">
    <property type="entry name" value="UDP-N-ACETYLENOLPYRUVOYLGLUCOSAMINE REDUCTASE"/>
    <property type="match status" value="1"/>
</dbReference>
<dbReference type="NCBIfam" id="TIGR00179">
    <property type="entry name" value="murB"/>
    <property type="match status" value="1"/>
</dbReference>
<dbReference type="EC" id="1.3.1.98" evidence="6 20"/>
<dbReference type="InterPro" id="IPR016166">
    <property type="entry name" value="FAD-bd_PCMH"/>
</dbReference>
<evidence type="ECO:0000256" key="16">
    <source>
        <dbReference type="ARBA" id="ARBA00023306"/>
    </source>
</evidence>
<evidence type="ECO:0000256" key="10">
    <source>
        <dbReference type="ARBA" id="ARBA00022630"/>
    </source>
</evidence>
<keyword evidence="11 20" id="KW-0274">FAD</keyword>
<evidence type="ECO:0000256" key="2">
    <source>
        <dbReference type="ARBA" id="ARBA00003921"/>
    </source>
</evidence>
<keyword evidence="8 20" id="KW-0963">Cytoplasm</keyword>
<comment type="cofactor">
    <cofactor evidence="1 20">
        <name>FAD</name>
        <dbReference type="ChEBI" id="CHEBI:57692"/>
    </cofactor>
</comment>
<dbReference type="GO" id="GO:0008360">
    <property type="term" value="P:regulation of cell shape"/>
    <property type="evidence" value="ECO:0007669"/>
    <property type="project" value="UniProtKB-KW"/>
</dbReference>
<dbReference type="Gene3D" id="3.90.78.10">
    <property type="entry name" value="UDP-N-acetylenolpyruvoylglucosamine reductase, C-terminal domain"/>
    <property type="match status" value="1"/>
</dbReference>
<dbReference type="RefSeq" id="WP_011813562.1">
    <property type="nucleotide sequence ID" value="NC_008789.1"/>
</dbReference>
<sequence>MEELISSLSRLCPGGVHRNVSLAQFSRWKIGGIADLVVEPGSLEELSALRAFISREGLANVVIGETSNLLFADEGLRAICIRIGSRLANVQVDGDELVADAGIWVPCFARRVMQAGLTGAEHICGIPGTLGGLICMNGGSQGNNIGTAVLAVTAVNKDGVALTLSQKECGFAYRRSVFQEQDLVISKARLRFLQIEEKRVVRRQMSALLHDRNCKFPRKKPNCGSVFKSNPAMYAEFGPPGAVIERMGFKGYRIGDAVVSTQHANFFVNEGSARAADMLRLIREVREAVYAESGHQMEAEVRFVTQEGSIVSA</sequence>
<dbReference type="GO" id="GO:0071555">
    <property type="term" value="P:cell wall organization"/>
    <property type="evidence" value="ECO:0007669"/>
    <property type="project" value="UniProtKB-KW"/>
</dbReference>
<proteinExistence type="inferred from homology"/>
<dbReference type="InterPro" id="IPR006094">
    <property type="entry name" value="Oxid_FAD_bind_N"/>
</dbReference>
<dbReference type="Pfam" id="PF01565">
    <property type="entry name" value="FAD_binding_4"/>
    <property type="match status" value="1"/>
</dbReference>
<evidence type="ECO:0000256" key="1">
    <source>
        <dbReference type="ARBA" id="ARBA00001974"/>
    </source>
</evidence>
<dbReference type="HOGENOM" id="CLU_035304_1_1_6"/>
<dbReference type="EMBL" id="CP000544">
    <property type="protein sequence ID" value="ABM61539.1"/>
    <property type="molecule type" value="Genomic_DNA"/>
</dbReference>
<evidence type="ECO:0000256" key="13">
    <source>
        <dbReference type="ARBA" id="ARBA00022960"/>
    </source>
</evidence>
<keyword evidence="15 20" id="KW-0560">Oxidoreductase</keyword>
<dbReference type="InterPro" id="IPR003170">
    <property type="entry name" value="MurB"/>
</dbReference>
<dbReference type="GO" id="GO:0008762">
    <property type="term" value="F:UDP-N-acetylmuramate dehydrogenase activity"/>
    <property type="evidence" value="ECO:0007669"/>
    <property type="project" value="UniProtKB-UniRule"/>
</dbReference>
<name>A1WV27_HALHL</name>
<feature type="active site" evidence="20">
    <location>
        <position position="300"/>
    </location>
</feature>
<evidence type="ECO:0000256" key="9">
    <source>
        <dbReference type="ARBA" id="ARBA00022618"/>
    </source>
</evidence>
<dbReference type="InterPro" id="IPR016167">
    <property type="entry name" value="FAD-bd_PCMH_sub1"/>
</dbReference>
<dbReference type="InterPro" id="IPR016169">
    <property type="entry name" value="FAD-bd_PCMH_sub2"/>
</dbReference>
<evidence type="ECO:0000313" key="22">
    <source>
        <dbReference type="EMBL" id="ABM61539.1"/>
    </source>
</evidence>
<dbReference type="SUPFAM" id="SSF56194">
    <property type="entry name" value="Uridine diphospho-N-Acetylenolpyruvylglucosamine reductase, MurB, C-terminal domain"/>
    <property type="match status" value="1"/>
</dbReference>
<evidence type="ECO:0000256" key="11">
    <source>
        <dbReference type="ARBA" id="ARBA00022827"/>
    </source>
</evidence>
<evidence type="ECO:0000313" key="23">
    <source>
        <dbReference type="Proteomes" id="UP000000647"/>
    </source>
</evidence>
<keyword evidence="16 20" id="KW-0131">Cell cycle</keyword>
<dbReference type="PANTHER" id="PTHR21071">
    <property type="entry name" value="UDP-N-ACETYLENOLPYRUVOYLGLUCOSAMINE REDUCTASE"/>
    <property type="match status" value="1"/>
</dbReference>
<evidence type="ECO:0000256" key="19">
    <source>
        <dbReference type="ARBA" id="ARBA00048914"/>
    </source>
</evidence>
<evidence type="ECO:0000256" key="5">
    <source>
        <dbReference type="ARBA" id="ARBA00010485"/>
    </source>
</evidence>
<accession>A1WV27</accession>
<dbReference type="AlphaFoldDB" id="A1WV27"/>
<dbReference type="UniPathway" id="UPA00219"/>
<dbReference type="STRING" id="349124.Hhal_0761"/>
<dbReference type="InterPro" id="IPR036318">
    <property type="entry name" value="FAD-bd_PCMH-like_sf"/>
</dbReference>
<evidence type="ECO:0000256" key="12">
    <source>
        <dbReference type="ARBA" id="ARBA00022857"/>
    </source>
</evidence>
<evidence type="ECO:0000256" key="4">
    <source>
        <dbReference type="ARBA" id="ARBA00004752"/>
    </source>
</evidence>
<dbReference type="SUPFAM" id="SSF56176">
    <property type="entry name" value="FAD-binding/transporter-associated domain-like"/>
    <property type="match status" value="1"/>
</dbReference>
<dbReference type="Gene3D" id="3.30.465.10">
    <property type="match status" value="1"/>
</dbReference>
<dbReference type="HAMAP" id="MF_00037">
    <property type="entry name" value="MurB"/>
    <property type="match status" value="1"/>
</dbReference>
<comment type="similarity">
    <text evidence="5 20">Belongs to the MurB family.</text>
</comment>
<evidence type="ECO:0000256" key="7">
    <source>
        <dbReference type="ARBA" id="ARBA00015188"/>
    </source>
</evidence>
<dbReference type="KEGG" id="hha:Hhal_0761"/>
<protein>
    <recommendedName>
        <fullName evidence="7 20">UDP-N-acetylenolpyruvoylglucosamine reductase</fullName>
        <ecNumber evidence="6 20">1.3.1.98</ecNumber>
    </recommendedName>
    <alternativeName>
        <fullName evidence="18 20">UDP-N-acetylmuramate dehydrogenase</fullName>
    </alternativeName>
</protein>
<dbReference type="GO" id="GO:0009252">
    <property type="term" value="P:peptidoglycan biosynthetic process"/>
    <property type="evidence" value="ECO:0007669"/>
    <property type="project" value="UniProtKB-UniRule"/>
</dbReference>
<keyword evidence="13 20" id="KW-0133">Cell shape</keyword>
<dbReference type="GO" id="GO:0051301">
    <property type="term" value="P:cell division"/>
    <property type="evidence" value="ECO:0007669"/>
    <property type="project" value="UniProtKB-KW"/>
</dbReference>
<dbReference type="Gene3D" id="3.30.43.10">
    <property type="entry name" value="Uridine Diphospho-n-acetylenolpyruvylglucosamine Reductase, domain 2"/>
    <property type="match status" value="1"/>
</dbReference>
<dbReference type="Pfam" id="PF02873">
    <property type="entry name" value="MurB_C"/>
    <property type="match status" value="1"/>
</dbReference>
<reference evidence="23" key="1">
    <citation type="submission" date="2006-12" db="EMBL/GenBank/DDBJ databases">
        <title>Complete sequence of Halorhodospira halophila SL1.</title>
        <authorList>
            <consortium name="US DOE Joint Genome Institute"/>
            <person name="Copeland A."/>
            <person name="Lucas S."/>
            <person name="Lapidus A."/>
            <person name="Barry K."/>
            <person name="Detter J.C."/>
            <person name="Glavina del Rio T."/>
            <person name="Hammon N."/>
            <person name="Israni S."/>
            <person name="Dalin E."/>
            <person name="Tice H."/>
            <person name="Pitluck S."/>
            <person name="Saunders E."/>
            <person name="Brettin T."/>
            <person name="Bruce D."/>
            <person name="Han C."/>
            <person name="Tapia R."/>
            <person name="Schmutz J."/>
            <person name="Larimer F."/>
            <person name="Land M."/>
            <person name="Hauser L."/>
            <person name="Kyrpides N."/>
            <person name="Mikhailova N."/>
            <person name="Hoff W."/>
            <person name="Richardson P."/>
        </authorList>
    </citation>
    <scope>NUCLEOTIDE SEQUENCE [LARGE SCALE GENOMIC DNA]</scope>
    <source>
        <strain evidence="23">DSM 244 / SL1</strain>
    </source>
</reference>
<keyword evidence="23" id="KW-1185">Reference proteome</keyword>
<feature type="domain" description="FAD-binding PCMH-type" evidence="21">
    <location>
        <begin position="30"/>
        <end position="195"/>
    </location>
</feature>
<comment type="catalytic activity">
    <reaction evidence="19 20">
        <text>UDP-N-acetyl-alpha-D-muramate + NADP(+) = UDP-N-acetyl-3-O-(1-carboxyvinyl)-alpha-D-glucosamine + NADPH + H(+)</text>
        <dbReference type="Rhea" id="RHEA:12248"/>
        <dbReference type="ChEBI" id="CHEBI:15378"/>
        <dbReference type="ChEBI" id="CHEBI:57783"/>
        <dbReference type="ChEBI" id="CHEBI:58349"/>
        <dbReference type="ChEBI" id="CHEBI:68483"/>
        <dbReference type="ChEBI" id="CHEBI:70757"/>
        <dbReference type="EC" id="1.3.1.98"/>
    </reaction>
</comment>
<evidence type="ECO:0000256" key="17">
    <source>
        <dbReference type="ARBA" id="ARBA00023316"/>
    </source>
</evidence>
<evidence type="ECO:0000256" key="3">
    <source>
        <dbReference type="ARBA" id="ARBA00004496"/>
    </source>
</evidence>
<comment type="pathway">
    <text evidence="4 20">Cell wall biogenesis; peptidoglycan biosynthesis.</text>
</comment>
<reference evidence="22 23" key="2">
    <citation type="journal article" date="2013" name="Stand. Genomic Sci.">
        <title>Complete genome sequence of Halorhodospira halophila SL1.</title>
        <authorList>
            <person name="Challacombe J.F."/>
            <person name="Majid S."/>
            <person name="Deole R."/>
            <person name="Brettin T.S."/>
            <person name="Bruce D."/>
            <person name="Delano S.F."/>
            <person name="Detter J.C."/>
            <person name="Gleasner C.D."/>
            <person name="Han C.S."/>
            <person name="Misra M."/>
            <person name="Reitenga K.G."/>
            <person name="Mikhailova N."/>
            <person name="Woyke T."/>
            <person name="Pitluck S."/>
            <person name="Nolan M."/>
            <person name="Land M.L."/>
            <person name="Saunders E."/>
            <person name="Tapia R."/>
            <person name="Lapidus A."/>
            <person name="Ivanova N."/>
            <person name="Hoff W.D."/>
        </authorList>
    </citation>
    <scope>NUCLEOTIDE SEQUENCE [LARGE SCALE GENOMIC DNA]</scope>
    <source>
        <strain evidence="23">DSM 244 / SL1</strain>
    </source>
</reference>
<keyword evidence="17 20" id="KW-0961">Cell wall biogenesis/degradation</keyword>
<dbReference type="GO" id="GO:0071949">
    <property type="term" value="F:FAD binding"/>
    <property type="evidence" value="ECO:0007669"/>
    <property type="project" value="InterPro"/>
</dbReference>
<evidence type="ECO:0000256" key="20">
    <source>
        <dbReference type="HAMAP-Rule" id="MF_00037"/>
    </source>
</evidence>
<evidence type="ECO:0000256" key="6">
    <source>
        <dbReference type="ARBA" id="ARBA00012518"/>
    </source>
</evidence>
<dbReference type="InterPro" id="IPR011601">
    <property type="entry name" value="MurB_C"/>
</dbReference>
<organism evidence="22 23">
    <name type="scientific">Halorhodospira halophila (strain DSM 244 / SL1)</name>
    <name type="common">Ectothiorhodospira halophila (strain DSM 244 / SL1)</name>
    <dbReference type="NCBI Taxonomy" id="349124"/>
    <lineage>
        <taxon>Bacteria</taxon>
        <taxon>Pseudomonadati</taxon>
        <taxon>Pseudomonadota</taxon>
        <taxon>Gammaproteobacteria</taxon>
        <taxon>Chromatiales</taxon>
        <taxon>Ectothiorhodospiraceae</taxon>
        <taxon>Halorhodospira</taxon>
    </lineage>
</organism>
<evidence type="ECO:0000256" key="18">
    <source>
        <dbReference type="ARBA" id="ARBA00031026"/>
    </source>
</evidence>